<proteinExistence type="predicted"/>
<dbReference type="EMBL" id="BAABJX010000042">
    <property type="protein sequence ID" value="GAA4840527.1"/>
    <property type="molecule type" value="Genomic_DNA"/>
</dbReference>
<dbReference type="Pfam" id="PF01627">
    <property type="entry name" value="Hpt"/>
    <property type="match status" value="1"/>
</dbReference>
<gene>
    <name evidence="2" type="ORF">GCM10023331_26940</name>
</gene>
<sequence>MKTNYYDFRAFSKYTEGHPEFYHQLIHSFLSCVQEDLQELDQALGSRDWGVIKATAHKLKPVFETMGIYKFSPVLNLMNDNSWYDSEPKEVLHITIKDFLFDCNRFLIAMQDDQDNDPFS</sequence>
<dbReference type="SUPFAM" id="SSF47226">
    <property type="entry name" value="Histidine-containing phosphotransfer domain, HPT domain"/>
    <property type="match status" value="1"/>
</dbReference>
<comment type="caution">
    <text evidence="2">The sequence shown here is derived from an EMBL/GenBank/DDBJ whole genome shotgun (WGS) entry which is preliminary data.</text>
</comment>
<dbReference type="Gene3D" id="1.20.120.160">
    <property type="entry name" value="HPT domain"/>
    <property type="match status" value="1"/>
</dbReference>
<dbReference type="InterPro" id="IPR036641">
    <property type="entry name" value="HPT_dom_sf"/>
</dbReference>
<name>A0ABP9DCW8_9BACT</name>
<dbReference type="Proteomes" id="UP001500298">
    <property type="component" value="Unassembled WGS sequence"/>
</dbReference>
<accession>A0ABP9DCW8</accession>
<evidence type="ECO:0000313" key="3">
    <source>
        <dbReference type="Proteomes" id="UP001500298"/>
    </source>
</evidence>
<keyword evidence="3" id="KW-1185">Reference proteome</keyword>
<evidence type="ECO:0000313" key="2">
    <source>
        <dbReference type="EMBL" id="GAA4840527.1"/>
    </source>
</evidence>
<organism evidence="2 3">
    <name type="scientific">Algivirga pacifica</name>
    <dbReference type="NCBI Taxonomy" id="1162670"/>
    <lineage>
        <taxon>Bacteria</taxon>
        <taxon>Pseudomonadati</taxon>
        <taxon>Bacteroidota</taxon>
        <taxon>Cytophagia</taxon>
        <taxon>Cytophagales</taxon>
        <taxon>Flammeovirgaceae</taxon>
        <taxon>Algivirga</taxon>
    </lineage>
</organism>
<protein>
    <recommendedName>
        <fullName evidence="1">HPt domain-containing protein</fullName>
    </recommendedName>
</protein>
<dbReference type="PROSITE" id="PS51257">
    <property type="entry name" value="PROKAR_LIPOPROTEIN"/>
    <property type="match status" value="1"/>
</dbReference>
<dbReference type="RefSeq" id="WP_345372637.1">
    <property type="nucleotide sequence ID" value="NZ_BAABJX010000042.1"/>
</dbReference>
<evidence type="ECO:0000259" key="1">
    <source>
        <dbReference type="Pfam" id="PF01627"/>
    </source>
</evidence>
<reference evidence="3" key="1">
    <citation type="journal article" date="2019" name="Int. J. Syst. Evol. Microbiol.">
        <title>The Global Catalogue of Microorganisms (GCM) 10K type strain sequencing project: providing services to taxonomists for standard genome sequencing and annotation.</title>
        <authorList>
            <consortium name="The Broad Institute Genomics Platform"/>
            <consortium name="The Broad Institute Genome Sequencing Center for Infectious Disease"/>
            <person name="Wu L."/>
            <person name="Ma J."/>
        </authorList>
    </citation>
    <scope>NUCLEOTIDE SEQUENCE [LARGE SCALE GENOMIC DNA]</scope>
    <source>
        <strain evidence="3">JCM 18326</strain>
    </source>
</reference>
<feature type="domain" description="HPt" evidence="1">
    <location>
        <begin position="24"/>
        <end position="70"/>
    </location>
</feature>
<dbReference type="InterPro" id="IPR008207">
    <property type="entry name" value="Sig_transdc_His_kin_Hpt_dom"/>
</dbReference>